<evidence type="ECO:0000313" key="3">
    <source>
        <dbReference type="EMBL" id="NWB96830.1"/>
    </source>
</evidence>
<dbReference type="Pfam" id="PF08028">
    <property type="entry name" value="Acyl-CoA_dh_2"/>
    <property type="match status" value="1"/>
</dbReference>
<dbReference type="Proteomes" id="UP000539985">
    <property type="component" value="Unassembled WGS sequence"/>
</dbReference>
<dbReference type="EMBL" id="JACAQB010000006">
    <property type="protein sequence ID" value="NWB96830.1"/>
    <property type="molecule type" value="Genomic_DNA"/>
</dbReference>
<evidence type="ECO:0000256" key="1">
    <source>
        <dbReference type="ARBA" id="ARBA00023002"/>
    </source>
</evidence>
<dbReference type="InterPro" id="IPR037069">
    <property type="entry name" value="AcylCoA_DH/ox_N_sf"/>
</dbReference>
<proteinExistence type="predicted"/>
<dbReference type="RefSeq" id="WP_177091980.1">
    <property type="nucleotide sequence ID" value="NZ_JACAQB010000006.1"/>
</dbReference>
<dbReference type="InterPro" id="IPR046373">
    <property type="entry name" value="Acyl-CoA_Oxase/DH_mid-dom_sf"/>
</dbReference>
<reference evidence="3 4" key="1">
    <citation type="submission" date="2020-04" db="EMBL/GenBank/DDBJ databases">
        <title>Molecular characterization of pseudomonads from Agaricus bisporus reveal novel blotch 2 pathogens in Western Europe.</title>
        <authorList>
            <person name="Taparia T."/>
            <person name="Krijger M."/>
            <person name="Haynes E."/>
            <person name="Elpinstone J.G."/>
            <person name="Noble R."/>
            <person name="Van Der Wolf J."/>
        </authorList>
    </citation>
    <scope>NUCLEOTIDE SEQUENCE [LARGE SCALE GENOMIC DNA]</scope>
    <source>
        <strain evidence="3 4">H7001</strain>
    </source>
</reference>
<keyword evidence="1" id="KW-0560">Oxidoreductase</keyword>
<sequence>MGQHHTHLAAAVPVPAETVQAFLALARELRTQLRDNQELCDAQGTYSAQLHEFFIEHGFYKLLQPKRYGGLEFDLGDFYQIMIEVSQGHPALGWNLTLGAAHSLTFAAHWPQAVQDEIFGVDGHFVAPHRAFPSGHCVKVPGGYRVSGTFNYCTGITYSTHAIITVVDGSAEQGAPALNCLVPRSSYTIVDDWGGSETLGMRASGSNSICLDDVFVPDRMATPFVGFFANQDVSDGTAGTRLHGNPLYLGYLMLPYHANLLAPIIGAARAALDEYKRIIEVSPLPFSPGQSRSQDANYQRAYGQALVQTDAAEAILLHVCAQHKALAERWRQTGEPISISENLRAWGTLQQAGRQACEAVELLFRTAGTSQARSQAKLLRYFSDIQMYRGHVGAQWETFSTYVARAELGLPVGFLQL</sequence>
<accession>A0A7Y7XBJ6</accession>
<dbReference type="Gene3D" id="1.10.540.10">
    <property type="entry name" value="Acyl-CoA dehydrogenase/oxidase, N-terminal domain"/>
    <property type="match status" value="1"/>
</dbReference>
<dbReference type="GO" id="GO:0050660">
    <property type="term" value="F:flavin adenine dinucleotide binding"/>
    <property type="evidence" value="ECO:0007669"/>
    <property type="project" value="InterPro"/>
</dbReference>
<dbReference type="SUPFAM" id="SSF56645">
    <property type="entry name" value="Acyl-CoA dehydrogenase NM domain-like"/>
    <property type="match status" value="1"/>
</dbReference>
<dbReference type="InterPro" id="IPR013107">
    <property type="entry name" value="Acyl-CoA_DH_C"/>
</dbReference>
<evidence type="ECO:0000313" key="4">
    <source>
        <dbReference type="Proteomes" id="UP000539985"/>
    </source>
</evidence>
<comment type="caution">
    <text evidence="3">The sequence shown here is derived from an EMBL/GenBank/DDBJ whole genome shotgun (WGS) entry which is preliminary data.</text>
</comment>
<organism evidence="3 4">
    <name type="scientific">Pseudomonas gingeri</name>
    <dbReference type="NCBI Taxonomy" id="117681"/>
    <lineage>
        <taxon>Bacteria</taxon>
        <taxon>Pseudomonadati</taxon>
        <taxon>Pseudomonadota</taxon>
        <taxon>Gammaproteobacteria</taxon>
        <taxon>Pseudomonadales</taxon>
        <taxon>Pseudomonadaceae</taxon>
        <taxon>Pseudomonas</taxon>
    </lineage>
</organism>
<feature type="domain" description="Acyl-CoA dehydrogenase C-terminal" evidence="2">
    <location>
        <begin position="262"/>
        <end position="395"/>
    </location>
</feature>
<protein>
    <recommendedName>
        <fullName evidence="2">Acyl-CoA dehydrogenase C-terminal domain-containing protein</fullName>
    </recommendedName>
</protein>
<gene>
    <name evidence="3" type="ORF">HX882_13080</name>
</gene>
<dbReference type="GO" id="GO:0016627">
    <property type="term" value="F:oxidoreductase activity, acting on the CH-CH group of donors"/>
    <property type="evidence" value="ECO:0007669"/>
    <property type="project" value="InterPro"/>
</dbReference>
<dbReference type="PIRSF" id="PIRSF016578">
    <property type="entry name" value="HsaA"/>
    <property type="match status" value="1"/>
</dbReference>
<name>A0A7Y7XBJ6_9PSED</name>
<dbReference type="InterPro" id="IPR009100">
    <property type="entry name" value="AcylCoA_DH/oxidase_NM_dom_sf"/>
</dbReference>
<evidence type="ECO:0000259" key="2">
    <source>
        <dbReference type="Pfam" id="PF08028"/>
    </source>
</evidence>
<dbReference type="Gene3D" id="2.40.110.10">
    <property type="entry name" value="Butyryl-CoA Dehydrogenase, subunit A, domain 2"/>
    <property type="match status" value="1"/>
</dbReference>
<dbReference type="Gene3D" id="1.20.140.10">
    <property type="entry name" value="Butyryl-CoA Dehydrogenase, subunit A, domain 3"/>
    <property type="match status" value="1"/>
</dbReference>
<dbReference type="AlphaFoldDB" id="A0A7Y7XBJ6"/>